<evidence type="ECO:0008006" key="3">
    <source>
        <dbReference type="Google" id="ProtNLM"/>
    </source>
</evidence>
<reference evidence="1 2" key="1">
    <citation type="submission" date="2018-05" db="EMBL/GenBank/DDBJ databases">
        <title>Mucilaginibacter hurinus sp. nov., isolated from briquette warehouse soil.</title>
        <authorList>
            <person name="Choi L."/>
        </authorList>
    </citation>
    <scope>NUCLEOTIDE SEQUENCE [LARGE SCALE GENOMIC DNA]</scope>
    <source>
        <strain evidence="1 2">ZR32</strain>
    </source>
</reference>
<name>A0A367GQ31_9SPHI</name>
<organism evidence="1 2">
    <name type="scientific">Mucilaginibacter hurinus</name>
    <dbReference type="NCBI Taxonomy" id="2201324"/>
    <lineage>
        <taxon>Bacteria</taxon>
        <taxon>Pseudomonadati</taxon>
        <taxon>Bacteroidota</taxon>
        <taxon>Sphingobacteriia</taxon>
        <taxon>Sphingobacteriales</taxon>
        <taxon>Sphingobacteriaceae</taxon>
        <taxon>Mucilaginibacter</taxon>
    </lineage>
</organism>
<evidence type="ECO:0000313" key="2">
    <source>
        <dbReference type="Proteomes" id="UP000253209"/>
    </source>
</evidence>
<protein>
    <recommendedName>
        <fullName evidence="3">AlgX/AlgJ SGNH hydrolase-like domain-containing protein</fullName>
    </recommendedName>
</protein>
<dbReference type="Proteomes" id="UP000253209">
    <property type="component" value="Unassembled WGS sequence"/>
</dbReference>
<comment type="caution">
    <text evidence="1">The sequence shown here is derived from an EMBL/GenBank/DDBJ whole genome shotgun (WGS) entry which is preliminary data.</text>
</comment>
<evidence type="ECO:0000313" key="1">
    <source>
        <dbReference type="EMBL" id="RCH54781.1"/>
    </source>
</evidence>
<accession>A0A367GQ31</accession>
<keyword evidence="2" id="KW-1185">Reference proteome</keyword>
<dbReference type="EMBL" id="QGDC01000005">
    <property type="protein sequence ID" value="RCH54781.1"/>
    <property type="molecule type" value="Genomic_DNA"/>
</dbReference>
<gene>
    <name evidence="1" type="ORF">DJ568_09870</name>
</gene>
<proteinExistence type="predicted"/>
<sequence length="353" mass="41272">MRKRWLFTFIGLLFLALYTMSSNTHLMMDLLEKRSKVSSAFGADRSRYGDLYYMCFLPQYKSSNRLLENIKPDSVFDKKREINLYAICNSYLLSFIQTPKVFAGVKKYWQERALNPQSPVLDTTQKNILLLQVTERSVMMFLYADRIIKNFKPHAPQGPSDTLKYINKYEIPPFPLKEQIFSPRLNEALEFNLFDYRFITPVKELKATINHKFFGRISPGVVISPDNKYLFLSSTVKKSAISSSFYPLSDAQINKLIASFNKLYTHYKEVVGFDEVYLSIIPNPVTIVAPEMDTYNNLLPRIQQNPDLKVPTIDVYEKFKQARQPIYQYADTHWNNRGLNLWLEEVNKKLINN</sequence>
<dbReference type="AlphaFoldDB" id="A0A367GQ31"/>